<dbReference type="VEuPathDB" id="TrichDB:TVAGG3_0439790"/>
<protein>
    <recommendedName>
        <fullName evidence="3">Polymorphic repeat outer membrane protein</fullName>
    </recommendedName>
</protein>
<sequence length="262" mass="29092">MNFEFSWEEYYENTFDHHNRTDFTNPDKYYISDITSSQGSRFIDFVQGATTSIKILLESSLFHSNNIGSAPTIDGKIGLGGNIYMRAQLDIVQNKICSYNCSSSDFGQHCYVATLSRYLLYKNYNYLSSYTSMGDPAAKGFAPICHGNGEVIINNANISDNRANAYCGSYIGDSYFPGNISQTSFINNSATIKTCVSFTGGNTFSFIKSNFLNNKVSDRLLQVSSPNISIIDSIIMNNIATNTFYTNGKVVYLIHSIVIIQG</sequence>
<evidence type="ECO:0000313" key="2">
    <source>
        <dbReference type="Proteomes" id="UP000001542"/>
    </source>
</evidence>
<proteinExistence type="predicted"/>
<keyword evidence="2" id="KW-1185">Reference proteome</keyword>
<reference evidence="1" key="1">
    <citation type="submission" date="2006-10" db="EMBL/GenBank/DDBJ databases">
        <authorList>
            <person name="Amadeo P."/>
            <person name="Zhao Q."/>
            <person name="Wortman J."/>
            <person name="Fraser-Liggett C."/>
            <person name="Carlton J."/>
        </authorList>
    </citation>
    <scope>NUCLEOTIDE SEQUENCE</scope>
    <source>
        <strain evidence="1">G3</strain>
    </source>
</reference>
<evidence type="ECO:0008006" key="3">
    <source>
        <dbReference type="Google" id="ProtNLM"/>
    </source>
</evidence>
<gene>
    <name evidence="1" type="ORF">TVAG_115710</name>
</gene>
<evidence type="ECO:0000313" key="1">
    <source>
        <dbReference type="EMBL" id="EAY08012.1"/>
    </source>
</evidence>
<dbReference type="KEGG" id="tva:4765908"/>
<dbReference type="InParanoid" id="A2EH44"/>
<dbReference type="RefSeq" id="XP_001320235.1">
    <property type="nucleotide sequence ID" value="XM_001320200.1"/>
</dbReference>
<reference evidence="1" key="2">
    <citation type="journal article" date="2007" name="Science">
        <title>Draft genome sequence of the sexually transmitted pathogen Trichomonas vaginalis.</title>
        <authorList>
            <person name="Carlton J.M."/>
            <person name="Hirt R.P."/>
            <person name="Silva J.C."/>
            <person name="Delcher A.L."/>
            <person name="Schatz M."/>
            <person name="Zhao Q."/>
            <person name="Wortman J.R."/>
            <person name="Bidwell S.L."/>
            <person name="Alsmark U.C.M."/>
            <person name="Besteiro S."/>
            <person name="Sicheritz-Ponten T."/>
            <person name="Noel C.J."/>
            <person name="Dacks J.B."/>
            <person name="Foster P.G."/>
            <person name="Simillion C."/>
            <person name="Van de Peer Y."/>
            <person name="Miranda-Saavedra D."/>
            <person name="Barton G.J."/>
            <person name="Westrop G.D."/>
            <person name="Mueller S."/>
            <person name="Dessi D."/>
            <person name="Fiori P.L."/>
            <person name="Ren Q."/>
            <person name="Paulsen I."/>
            <person name="Zhang H."/>
            <person name="Bastida-Corcuera F.D."/>
            <person name="Simoes-Barbosa A."/>
            <person name="Brown M.T."/>
            <person name="Hayes R.D."/>
            <person name="Mukherjee M."/>
            <person name="Okumura C.Y."/>
            <person name="Schneider R."/>
            <person name="Smith A.J."/>
            <person name="Vanacova S."/>
            <person name="Villalvazo M."/>
            <person name="Haas B.J."/>
            <person name="Pertea M."/>
            <person name="Feldblyum T.V."/>
            <person name="Utterback T.R."/>
            <person name="Shu C.L."/>
            <person name="Osoegawa K."/>
            <person name="de Jong P.J."/>
            <person name="Hrdy I."/>
            <person name="Horvathova L."/>
            <person name="Zubacova Z."/>
            <person name="Dolezal P."/>
            <person name="Malik S.B."/>
            <person name="Logsdon J.M. Jr."/>
            <person name="Henze K."/>
            <person name="Gupta A."/>
            <person name="Wang C.C."/>
            <person name="Dunne R.L."/>
            <person name="Upcroft J.A."/>
            <person name="Upcroft P."/>
            <person name="White O."/>
            <person name="Salzberg S.L."/>
            <person name="Tang P."/>
            <person name="Chiu C.-H."/>
            <person name="Lee Y.-S."/>
            <person name="Embley T.M."/>
            <person name="Coombs G.H."/>
            <person name="Mottram J.C."/>
            <person name="Tachezy J."/>
            <person name="Fraser-Liggett C.M."/>
            <person name="Johnson P.J."/>
        </authorList>
    </citation>
    <scope>NUCLEOTIDE SEQUENCE [LARGE SCALE GENOMIC DNA]</scope>
    <source>
        <strain evidence="1">G3</strain>
    </source>
</reference>
<dbReference type="Proteomes" id="UP000001542">
    <property type="component" value="Unassembled WGS sequence"/>
</dbReference>
<organism evidence="1 2">
    <name type="scientific">Trichomonas vaginalis (strain ATCC PRA-98 / G3)</name>
    <dbReference type="NCBI Taxonomy" id="412133"/>
    <lineage>
        <taxon>Eukaryota</taxon>
        <taxon>Metamonada</taxon>
        <taxon>Parabasalia</taxon>
        <taxon>Trichomonadida</taxon>
        <taxon>Trichomonadidae</taxon>
        <taxon>Trichomonas</taxon>
    </lineage>
</organism>
<dbReference type="AlphaFoldDB" id="A2EH44"/>
<dbReference type="EMBL" id="DS113387">
    <property type="protein sequence ID" value="EAY08012.1"/>
    <property type="molecule type" value="Genomic_DNA"/>
</dbReference>
<accession>A2EH44</accession>
<dbReference type="VEuPathDB" id="TrichDB:TVAG_115710"/>
<name>A2EH44_TRIV3</name>